<proteinExistence type="predicted"/>
<dbReference type="GO" id="GO:0016020">
    <property type="term" value="C:membrane"/>
    <property type="evidence" value="ECO:0007669"/>
    <property type="project" value="UniProtKB-SubCell"/>
</dbReference>
<keyword evidence="4 6" id="KW-0472">Membrane</keyword>
<evidence type="ECO:0000256" key="2">
    <source>
        <dbReference type="ARBA" id="ARBA00022692"/>
    </source>
</evidence>
<dbReference type="GO" id="GO:0048471">
    <property type="term" value="C:perinuclear region of cytoplasm"/>
    <property type="evidence" value="ECO:0007669"/>
    <property type="project" value="TreeGrafter"/>
</dbReference>
<dbReference type="Proteomes" id="UP001385951">
    <property type="component" value="Unassembled WGS sequence"/>
</dbReference>
<dbReference type="GO" id="GO:0030001">
    <property type="term" value="P:metal ion transport"/>
    <property type="evidence" value="ECO:0007669"/>
    <property type="project" value="InterPro"/>
</dbReference>
<dbReference type="GO" id="GO:0005794">
    <property type="term" value="C:Golgi apparatus"/>
    <property type="evidence" value="ECO:0007669"/>
    <property type="project" value="TreeGrafter"/>
</dbReference>
<dbReference type="PANTHER" id="PTHR13396">
    <property type="entry name" value="NEDD4 FAMILY INTERACTING PROTEIN 1/2"/>
    <property type="match status" value="1"/>
</dbReference>
<evidence type="ECO:0000313" key="7">
    <source>
        <dbReference type="EMBL" id="KAK7695416.1"/>
    </source>
</evidence>
<evidence type="ECO:0000256" key="3">
    <source>
        <dbReference type="ARBA" id="ARBA00022989"/>
    </source>
</evidence>
<dbReference type="Pfam" id="PF10176">
    <property type="entry name" value="NEDD4_Bsd2"/>
    <property type="match status" value="1"/>
</dbReference>
<evidence type="ECO:0000256" key="6">
    <source>
        <dbReference type="SAM" id="Phobius"/>
    </source>
</evidence>
<reference evidence="7 8" key="1">
    <citation type="submission" date="2022-09" db="EMBL/GenBank/DDBJ databases">
        <authorList>
            <person name="Palmer J.M."/>
        </authorList>
    </citation>
    <scope>NUCLEOTIDE SEQUENCE [LARGE SCALE GENOMIC DNA]</scope>
    <source>
        <strain evidence="7 8">DSM 7382</strain>
    </source>
</reference>
<evidence type="ECO:0008006" key="9">
    <source>
        <dbReference type="Google" id="ProtNLM"/>
    </source>
</evidence>
<dbReference type="GO" id="GO:0006511">
    <property type="term" value="P:ubiquitin-dependent protein catabolic process"/>
    <property type="evidence" value="ECO:0007669"/>
    <property type="project" value="TreeGrafter"/>
</dbReference>
<dbReference type="EMBL" id="JASBNA010000001">
    <property type="protein sequence ID" value="KAK7695416.1"/>
    <property type="molecule type" value="Genomic_DNA"/>
</dbReference>
<evidence type="ECO:0000256" key="1">
    <source>
        <dbReference type="ARBA" id="ARBA00004141"/>
    </source>
</evidence>
<keyword evidence="2 6" id="KW-0812">Transmembrane</keyword>
<dbReference type="AlphaFoldDB" id="A0AAW0GZE3"/>
<feature type="region of interest" description="Disordered" evidence="5">
    <location>
        <begin position="1"/>
        <end position="117"/>
    </location>
</feature>
<feature type="transmembrane region" description="Helical" evidence="6">
    <location>
        <begin position="362"/>
        <end position="383"/>
    </location>
</feature>
<dbReference type="GO" id="GO:0007034">
    <property type="term" value="P:vacuolar transport"/>
    <property type="evidence" value="ECO:0007669"/>
    <property type="project" value="InterPro"/>
</dbReference>
<evidence type="ECO:0000256" key="5">
    <source>
        <dbReference type="SAM" id="MobiDB-lite"/>
    </source>
</evidence>
<dbReference type="GO" id="GO:0005783">
    <property type="term" value="C:endoplasmic reticulum"/>
    <property type="evidence" value="ECO:0007669"/>
    <property type="project" value="TreeGrafter"/>
</dbReference>
<feature type="compositionally biased region" description="Acidic residues" evidence="5">
    <location>
        <begin position="17"/>
        <end position="34"/>
    </location>
</feature>
<evidence type="ECO:0000313" key="8">
    <source>
        <dbReference type="Proteomes" id="UP001385951"/>
    </source>
</evidence>
<dbReference type="PANTHER" id="PTHR13396:SF5">
    <property type="entry name" value="NEDD4 FAMILY INTERACTING PROTEIN"/>
    <property type="match status" value="1"/>
</dbReference>
<feature type="compositionally biased region" description="Pro residues" evidence="5">
    <location>
        <begin position="92"/>
        <end position="101"/>
    </location>
</feature>
<name>A0AAW0GZE3_9APHY</name>
<organism evidence="7 8">
    <name type="scientific">Cerrena zonata</name>
    <dbReference type="NCBI Taxonomy" id="2478898"/>
    <lineage>
        <taxon>Eukaryota</taxon>
        <taxon>Fungi</taxon>
        <taxon>Dikarya</taxon>
        <taxon>Basidiomycota</taxon>
        <taxon>Agaricomycotina</taxon>
        <taxon>Agaricomycetes</taxon>
        <taxon>Polyporales</taxon>
        <taxon>Cerrenaceae</taxon>
        <taxon>Cerrena</taxon>
    </lineage>
</organism>
<dbReference type="GO" id="GO:0031398">
    <property type="term" value="P:positive regulation of protein ubiquitination"/>
    <property type="evidence" value="ECO:0007669"/>
    <property type="project" value="TreeGrafter"/>
</dbReference>
<dbReference type="InterPro" id="IPR019325">
    <property type="entry name" value="NEDD4/Bsd2"/>
</dbReference>
<comment type="caution">
    <text evidence="7">The sequence shown here is derived from an EMBL/GenBank/DDBJ whole genome shotgun (WGS) entry which is preliminary data.</text>
</comment>
<evidence type="ECO:0000256" key="4">
    <source>
        <dbReference type="ARBA" id="ARBA00023136"/>
    </source>
</evidence>
<comment type="subcellular location">
    <subcellularLocation>
        <location evidence="1">Membrane</location>
        <topology evidence="1">Multi-pass membrane protein</topology>
    </subcellularLocation>
</comment>
<gene>
    <name evidence="7" type="ORF">QCA50_000052</name>
</gene>
<feature type="transmembrane region" description="Helical" evidence="6">
    <location>
        <begin position="245"/>
        <end position="267"/>
    </location>
</feature>
<accession>A0AAW0GZE3</accession>
<sequence length="509" mass="55832">MSARYAPLPNPRTDPDANNELEAAFEDSDDEEEQLNPPRSARNGAYQPLSNHEDTSNDLYSQQQQDRRPHHQRTPTLPGTYDFENVDYDYARPPPGSPPGPSDRALPNQWGNSNGEVPILDSVATDASRRGWLRRTAEAVLPGHYVQRLGLAPQAPAGPVGGGIHNDGVFANVTAKPTRPVRIEEGDETYLVPEEVSKDAPPSYAVAQADSVPPYWETTIHAPSSSNTPGDMIIDNLPTGSLFSFLWNMLVSISFQFVGFLLTYLLHTTHAAKLGSRAGLGVTLIQYGFAMRGRSDEWLENGGNGDGQNLDRWGVPQEPQPTFATAAEAAEWYKNFNATAAQLQTPPPGDGGWMIGDAAAEWLSFFLMTIGWFLLLTSILGFWRVKRWERSILSTQTESSTPSPPSTTIDTSRHAATLAMRFEQTFGIRGLANGAFIRQGLGFSAASPGNSHTLFDVNEMEEEESTPPPLRGEYVIPIDHSNEEEAGRLVRAYQDEARLTQDLRAAGLL</sequence>
<dbReference type="CDD" id="cd22212">
    <property type="entry name" value="NDFIP-like"/>
    <property type="match status" value="1"/>
</dbReference>
<keyword evidence="3 6" id="KW-1133">Transmembrane helix</keyword>
<keyword evidence="8" id="KW-1185">Reference proteome</keyword>
<protein>
    <recommendedName>
        <fullName evidence="9">Metal homeostatis protein bsd2</fullName>
    </recommendedName>
</protein>